<dbReference type="InterPro" id="IPR050879">
    <property type="entry name" value="Acyltransferase_3"/>
</dbReference>
<keyword evidence="4" id="KW-0808">Transferase</keyword>
<dbReference type="EMBL" id="SSNT01000006">
    <property type="protein sequence ID" value="THF80551.1"/>
    <property type="molecule type" value="Genomic_DNA"/>
</dbReference>
<comment type="caution">
    <text evidence="4">The sequence shown here is derived from an EMBL/GenBank/DDBJ whole genome shotgun (WGS) entry which is preliminary data.</text>
</comment>
<dbReference type="Pfam" id="PF01757">
    <property type="entry name" value="Acyl_transf_3"/>
    <property type="match status" value="1"/>
</dbReference>
<comment type="subcellular location">
    <subcellularLocation>
        <location evidence="1">Membrane</location>
    </subcellularLocation>
</comment>
<feature type="domain" description="Acyltransferase 3" evidence="3">
    <location>
        <begin position="15"/>
        <end position="363"/>
    </location>
</feature>
<dbReference type="Proteomes" id="UP000310334">
    <property type="component" value="Unassembled WGS sequence"/>
</dbReference>
<gene>
    <name evidence="4" type="ORF">E6W99_09115</name>
</gene>
<keyword evidence="5" id="KW-1185">Reference proteome</keyword>
<dbReference type="AlphaFoldDB" id="A0A4S4C4E7"/>
<evidence type="ECO:0000259" key="3">
    <source>
        <dbReference type="Pfam" id="PF01757"/>
    </source>
</evidence>
<keyword evidence="4" id="KW-0012">Acyltransferase</keyword>
<dbReference type="PANTHER" id="PTHR23028:SF53">
    <property type="entry name" value="ACYL_TRANSF_3 DOMAIN-CONTAINING PROTEIN"/>
    <property type="match status" value="1"/>
</dbReference>
<name>A0A4S4C4E7_9BACI</name>
<dbReference type="PANTHER" id="PTHR23028">
    <property type="entry name" value="ACETYLTRANSFERASE"/>
    <property type="match status" value="1"/>
</dbReference>
<evidence type="ECO:0000256" key="2">
    <source>
        <dbReference type="ARBA" id="ARBA00007400"/>
    </source>
</evidence>
<evidence type="ECO:0000313" key="5">
    <source>
        <dbReference type="Proteomes" id="UP000310334"/>
    </source>
</evidence>
<evidence type="ECO:0000256" key="1">
    <source>
        <dbReference type="ARBA" id="ARBA00004370"/>
    </source>
</evidence>
<dbReference type="GO" id="GO:0016747">
    <property type="term" value="F:acyltransferase activity, transferring groups other than amino-acyl groups"/>
    <property type="evidence" value="ECO:0007669"/>
    <property type="project" value="InterPro"/>
</dbReference>
<organism evidence="4 5">
    <name type="scientific">Metabacillus sediminilitoris</name>
    <dbReference type="NCBI Taxonomy" id="2567941"/>
    <lineage>
        <taxon>Bacteria</taxon>
        <taxon>Bacillati</taxon>
        <taxon>Bacillota</taxon>
        <taxon>Bacilli</taxon>
        <taxon>Bacillales</taxon>
        <taxon>Bacillaceae</taxon>
        <taxon>Metabacillus</taxon>
    </lineage>
</organism>
<evidence type="ECO:0000313" key="4">
    <source>
        <dbReference type="EMBL" id="THF80551.1"/>
    </source>
</evidence>
<dbReference type="OrthoDB" id="290051at2"/>
<dbReference type="GO" id="GO:0009103">
    <property type="term" value="P:lipopolysaccharide biosynthetic process"/>
    <property type="evidence" value="ECO:0007669"/>
    <property type="project" value="TreeGrafter"/>
</dbReference>
<accession>A0A4S4C4E7</accession>
<protein>
    <submittedName>
        <fullName evidence="4">Acyltransferase</fullName>
    </submittedName>
</protein>
<comment type="similarity">
    <text evidence="2">Belongs to the acyltransferase 3 family.</text>
</comment>
<sequence>MIFIDGGIFLSNRYEELDSLRGLAALSVFFSHIYLIFNETLLSKLLFEYGLLRGMVAGSEAVTLFFVLSGFVLSIPFYSNKDFNYGEFAVKRFCRIYIPYIVAIVITFIFREIFYTGKIHGLTDWFNVNWSVSLNANAIIDHLLLLGTFTSNLNNVVWSLVHEMRISLMFPFIMFLLIKLNMKQGIGLAFTLSVMSILFSLTADNPFLGTELYYSVHLTSLFIVGALLAKFRYDIINYLLNLKFKSKMFIFILGLILYLYAHPSFVLNILIRDFNPFYRAVIDTWITSIGAAILIIFALSSVRFSKILKNKLVNYLGKISYSLYLYHLAVLFTFIHLFYNIMPLWVICLISIIGTFIISSCMYHLIEKPAIKIGKLLTKNTNSKNIGKSSSDRPINIS</sequence>
<dbReference type="GO" id="GO:0016020">
    <property type="term" value="C:membrane"/>
    <property type="evidence" value="ECO:0007669"/>
    <property type="project" value="TreeGrafter"/>
</dbReference>
<dbReference type="InterPro" id="IPR002656">
    <property type="entry name" value="Acyl_transf_3_dom"/>
</dbReference>
<proteinExistence type="inferred from homology"/>
<reference evidence="4 5" key="1">
    <citation type="submission" date="2019-04" db="EMBL/GenBank/DDBJ databases">
        <title>Bacillus sediminilitoris sp. nov., isolated from a tidal flat sediment on the East China Sea.</title>
        <authorList>
            <person name="Wei Y."/>
            <person name="Mao H."/>
            <person name="Fang J."/>
        </authorList>
    </citation>
    <scope>NUCLEOTIDE SEQUENCE [LARGE SCALE GENOMIC DNA]</scope>
    <source>
        <strain evidence="4 5">DSL-17</strain>
    </source>
</reference>